<keyword evidence="4" id="KW-1133">Transmembrane helix</keyword>
<dbReference type="PANTHER" id="PTHR30469:SF12">
    <property type="entry name" value="MULTIDRUG RESISTANCE PROTEIN MDTA"/>
    <property type="match status" value="1"/>
</dbReference>
<keyword evidence="4" id="KW-0812">Transmembrane</keyword>
<organism evidence="6 7">
    <name type="scientific">Persicirhabdus sediminis</name>
    <dbReference type="NCBI Taxonomy" id="454144"/>
    <lineage>
        <taxon>Bacteria</taxon>
        <taxon>Pseudomonadati</taxon>
        <taxon>Verrucomicrobiota</taxon>
        <taxon>Verrucomicrobiia</taxon>
        <taxon>Verrucomicrobiales</taxon>
        <taxon>Verrucomicrobiaceae</taxon>
        <taxon>Persicirhabdus</taxon>
    </lineage>
</organism>
<keyword evidence="4" id="KW-0472">Membrane</keyword>
<dbReference type="Pfam" id="PF25917">
    <property type="entry name" value="BSH_RND"/>
    <property type="match status" value="1"/>
</dbReference>
<dbReference type="PANTHER" id="PTHR30469">
    <property type="entry name" value="MULTIDRUG RESISTANCE PROTEIN MDTA"/>
    <property type="match status" value="1"/>
</dbReference>
<comment type="similarity">
    <text evidence="1">Belongs to the membrane fusion protein (MFP) (TC 8.A.1) family.</text>
</comment>
<evidence type="ECO:0000313" key="6">
    <source>
        <dbReference type="EMBL" id="MBK1792201.1"/>
    </source>
</evidence>
<name>A0A8J7MF28_9BACT</name>
<dbReference type="GO" id="GO:1990281">
    <property type="term" value="C:efflux pump complex"/>
    <property type="evidence" value="ECO:0007669"/>
    <property type="project" value="TreeGrafter"/>
</dbReference>
<dbReference type="NCBIfam" id="TIGR01730">
    <property type="entry name" value="RND_mfp"/>
    <property type="match status" value="1"/>
</dbReference>
<dbReference type="Gene3D" id="2.40.50.100">
    <property type="match status" value="1"/>
</dbReference>
<feature type="region of interest" description="Disordered" evidence="3">
    <location>
        <begin position="34"/>
        <end position="62"/>
    </location>
</feature>
<dbReference type="SUPFAM" id="SSF111369">
    <property type="entry name" value="HlyD-like secretion proteins"/>
    <property type="match status" value="1"/>
</dbReference>
<evidence type="ECO:0000256" key="2">
    <source>
        <dbReference type="SAM" id="Coils"/>
    </source>
</evidence>
<sequence>MAKVLRVILPIIVLIAGWFAWSYLSEEPNQKKGKAAKVAGEKKGGPRGAPGGGSKGGRGKRSINATVVPLERQDYQIHLRTQGEVRATYDVDLSAEVGGKILHIAPNFADGAFFKRGDVLVELDPADYRTNAERAIANLARAQTALQQEEARGEQALLNWQDSGFDGEPGELVLRKPQLREAMASVKAAEADLERAQRDLQRTKVRAPFDGRVKQRLIGIGQSVSGNTVLGEIFSTETAEVRVPLSLDQLKHFEIPGEGGVPINSARVKLTDAINTDAGNEWSGYVIRAEGRLNERTRELFVIIRVDDPFGLKSGHAPLRIGQPVVAAIEANVLQGVYQIPRTSLTGVDEIIVIRDERIKRTKFSPIWTDRDSLLVTDGFDAGDYLCITRLRYAPEGAKVTMRMHEEILNGESNTEQAKVSSKASN</sequence>
<keyword evidence="2" id="KW-0175">Coiled coil</keyword>
<dbReference type="RefSeq" id="WP_200312216.1">
    <property type="nucleotide sequence ID" value="NZ_JAENIM010000044.1"/>
</dbReference>
<evidence type="ECO:0000256" key="3">
    <source>
        <dbReference type="SAM" id="MobiDB-lite"/>
    </source>
</evidence>
<feature type="transmembrane region" description="Helical" evidence="4">
    <location>
        <begin position="7"/>
        <end position="24"/>
    </location>
</feature>
<dbReference type="EMBL" id="JAENIM010000044">
    <property type="protein sequence ID" value="MBK1792201.1"/>
    <property type="molecule type" value="Genomic_DNA"/>
</dbReference>
<evidence type="ECO:0000259" key="5">
    <source>
        <dbReference type="Pfam" id="PF25917"/>
    </source>
</evidence>
<keyword evidence="7" id="KW-1185">Reference proteome</keyword>
<dbReference type="AlphaFoldDB" id="A0A8J7MF28"/>
<proteinExistence type="inferred from homology"/>
<reference evidence="6" key="1">
    <citation type="submission" date="2021-01" db="EMBL/GenBank/DDBJ databases">
        <title>Modified the classification status of verrucomicrobia.</title>
        <authorList>
            <person name="Feng X."/>
        </authorList>
    </citation>
    <scope>NUCLEOTIDE SEQUENCE</scope>
    <source>
        <strain evidence="6">_KCTC 22039</strain>
    </source>
</reference>
<dbReference type="Proteomes" id="UP000624703">
    <property type="component" value="Unassembled WGS sequence"/>
</dbReference>
<feature type="compositionally biased region" description="Gly residues" evidence="3">
    <location>
        <begin position="46"/>
        <end position="56"/>
    </location>
</feature>
<comment type="caution">
    <text evidence="6">The sequence shown here is derived from an EMBL/GenBank/DDBJ whole genome shotgun (WGS) entry which is preliminary data.</text>
</comment>
<evidence type="ECO:0000256" key="4">
    <source>
        <dbReference type="SAM" id="Phobius"/>
    </source>
</evidence>
<protein>
    <submittedName>
        <fullName evidence="6">Efflux RND transporter periplasmic adaptor subunit</fullName>
    </submittedName>
</protein>
<gene>
    <name evidence="6" type="ORF">JIN82_13650</name>
</gene>
<feature type="coiled-coil region" evidence="2">
    <location>
        <begin position="179"/>
        <end position="206"/>
    </location>
</feature>
<feature type="domain" description="Multidrug resistance protein MdtA-like barrel-sandwich hybrid" evidence="5">
    <location>
        <begin position="91"/>
        <end position="228"/>
    </location>
</feature>
<evidence type="ECO:0000313" key="7">
    <source>
        <dbReference type="Proteomes" id="UP000624703"/>
    </source>
</evidence>
<dbReference type="Gene3D" id="2.40.30.170">
    <property type="match status" value="1"/>
</dbReference>
<dbReference type="GO" id="GO:0015562">
    <property type="term" value="F:efflux transmembrane transporter activity"/>
    <property type="evidence" value="ECO:0007669"/>
    <property type="project" value="TreeGrafter"/>
</dbReference>
<dbReference type="Gene3D" id="1.10.287.470">
    <property type="entry name" value="Helix hairpin bin"/>
    <property type="match status" value="1"/>
</dbReference>
<evidence type="ECO:0000256" key="1">
    <source>
        <dbReference type="ARBA" id="ARBA00009477"/>
    </source>
</evidence>
<dbReference type="InterPro" id="IPR058625">
    <property type="entry name" value="MdtA-like_BSH"/>
</dbReference>
<dbReference type="InterPro" id="IPR006143">
    <property type="entry name" value="RND_pump_MFP"/>
</dbReference>
<accession>A0A8J7MF28</accession>